<organism evidence="2 3">
    <name type="scientific">Nocardioides anomalus</name>
    <dbReference type="NCBI Taxonomy" id="2712223"/>
    <lineage>
        <taxon>Bacteria</taxon>
        <taxon>Bacillati</taxon>
        <taxon>Actinomycetota</taxon>
        <taxon>Actinomycetes</taxon>
        <taxon>Propionibacteriales</taxon>
        <taxon>Nocardioidaceae</taxon>
        <taxon>Nocardioides</taxon>
    </lineage>
</organism>
<gene>
    <name evidence="2" type="ORF">G5V58_04115</name>
</gene>
<dbReference type="AlphaFoldDB" id="A0A6G6WAD5"/>
<evidence type="ECO:0000313" key="3">
    <source>
        <dbReference type="Proteomes" id="UP000502996"/>
    </source>
</evidence>
<accession>A0A6G6WAD5</accession>
<dbReference type="KEGG" id="nano:G5V58_04115"/>
<evidence type="ECO:0000256" key="1">
    <source>
        <dbReference type="SAM" id="MobiDB-lite"/>
    </source>
</evidence>
<reference evidence="2 3" key="1">
    <citation type="submission" date="2020-02" db="EMBL/GenBank/DDBJ databases">
        <title>Full genome sequence of Nocardioides sp. R-3366.</title>
        <authorList>
            <person name="Im W.-T."/>
        </authorList>
    </citation>
    <scope>NUCLEOTIDE SEQUENCE [LARGE SCALE GENOMIC DNA]</scope>
    <source>
        <strain evidence="2 3">R-3366</strain>
    </source>
</reference>
<name>A0A6G6WAD5_9ACTN</name>
<proteinExistence type="predicted"/>
<evidence type="ECO:0000313" key="2">
    <source>
        <dbReference type="EMBL" id="QIG42065.1"/>
    </source>
</evidence>
<sequence>MITTVVALVLTHDGDNSSVDSETSRSPDGRNCPSDFPVKGNVSQAGERIYHLPGWQYYDATYPSECFSTADDAEDAGYRASKVQ</sequence>
<dbReference type="RefSeq" id="WP_165229007.1">
    <property type="nucleotide sequence ID" value="NZ_CP049257.1"/>
</dbReference>
<dbReference type="EMBL" id="CP049257">
    <property type="protein sequence ID" value="QIG42065.1"/>
    <property type="molecule type" value="Genomic_DNA"/>
</dbReference>
<dbReference type="Proteomes" id="UP000502996">
    <property type="component" value="Chromosome"/>
</dbReference>
<keyword evidence="3" id="KW-1185">Reference proteome</keyword>
<feature type="region of interest" description="Disordered" evidence="1">
    <location>
        <begin position="13"/>
        <end position="38"/>
    </location>
</feature>
<protein>
    <submittedName>
        <fullName evidence="2">Uncharacterized protein</fullName>
    </submittedName>
</protein>